<evidence type="ECO:0000313" key="8">
    <source>
        <dbReference type="Proteomes" id="UP001430848"/>
    </source>
</evidence>
<evidence type="ECO:0000256" key="2">
    <source>
        <dbReference type="ARBA" id="ARBA00022707"/>
    </source>
</evidence>
<dbReference type="EMBL" id="JAKNSF020000112">
    <property type="protein sequence ID" value="KAK7714839.1"/>
    <property type="molecule type" value="Genomic_DNA"/>
</dbReference>
<keyword evidence="2" id="KW-0519">Myristate</keyword>
<evidence type="ECO:0000256" key="5">
    <source>
        <dbReference type="ARBA" id="ARBA00023288"/>
    </source>
</evidence>
<accession>A0ABR1NTV7</accession>
<name>A0ABR1NTV7_DIAER</name>
<dbReference type="Pfam" id="PF15454">
    <property type="entry name" value="LAMTOR"/>
    <property type="match status" value="1"/>
</dbReference>
<reference evidence="7 8" key="1">
    <citation type="submission" date="2024-02" db="EMBL/GenBank/DDBJ databases">
        <title>De novo assembly and annotation of 12 fungi associated with fruit tree decline syndrome in Ontario, Canada.</title>
        <authorList>
            <person name="Sulman M."/>
            <person name="Ellouze W."/>
            <person name="Ilyukhin E."/>
        </authorList>
    </citation>
    <scope>NUCLEOTIDE SEQUENCE [LARGE SCALE GENOMIC DNA]</scope>
    <source>
        <strain evidence="7 8">M169</strain>
    </source>
</reference>
<evidence type="ECO:0000256" key="3">
    <source>
        <dbReference type="ARBA" id="ARBA00023136"/>
    </source>
</evidence>
<keyword evidence="5" id="KW-0449">Lipoprotein</keyword>
<keyword evidence="3" id="KW-0472">Membrane</keyword>
<proteinExistence type="predicted"/>
<keyword evidence="8" id="KW-1185">Reference proteome</keyword>
<evidence type="ECO:0000256" key="6">
    <source>
        <dbReference type="SAM" id="MobiDB-lite"/>
    </source>
</evidence>
<dbReference type="Proteomes" id="UP001430848">
    <property type="component" value="Unassembled WGS sequence"/>
</dbReference>
<evidence type="ECO:0000313" key="7">
    <source>
        <dbReference type="EMBL" id="KAK7714839.1"/>
    </source>
</evidence>
<evidence type="ECO:0000256" key="1">
    <source>
        <dbReference type="ARBA" id="ARBA00004308"/>
    </source>
</evidence>
<dbReference type="SMART" id="SM01262">
    <property type="entry name" value="LAMTOR"/>
    <property type="match status" value="1"/>
</dbReference>
<feature type="region of interest" description="Disordered" evidence="6">
    <location>
        <begin position="146"/>
        <end position="184"/>
    </location>
</feature>
<comment type="subcellular location">
    <subcellularLocation>
        <location evidence="1">Endomembrane system</location>
    </subcellularLocation>
</comment>
<sequence>MGNCASCLGQRRRDSVVEDEESRLLFDDPNGIHYGSFGEQQMTSQNDPMEAQREIEALQRVVARTSEYVATLSPEQGSAACAPGRQRVTDPWQCSNMVDIFEIAPPKDAQYRAPPTPYGLVGQEARHMRYQSLLCKLSADEEDTAAGARVEWSAEEEDEEDEADDATGLQRGVPQVRTEPSDALVGNFREAAAAMA</sequence>
<evidence type="ECO:0000256" key="4">
    <source>
        <dbReference type="ARBA" id="ARBA00023139"/>
    </source>
</evidence>
<feature type="compositionally biased region" description="Acidic residues" evidence="6">
    <location>
        <begin position="153"/>
        <end position="165"/>
    </location>
</feature>
<gene>
    <name evidence="7" type="ORF">SLS63_011574</name>
</gene>
<comment type="caution">
    <text evidence="7">The sequence shown here is derived from an EMBL/GenBank/DDBJ whole genome shotgun (WGS) entry which is preliminary data.</text>
</comment>
<dbReference type="InterPro" id="IPR028209">
    <property type="entry name" value="LAMTOR1/MEH1"/>
</dbReference>
<organism evidence="7 8">
    <name type="scientific">Diaporthe eres</name>
    <name type="common">Phomopsis oblonga</name>
    <dbReference type="NCBI Taxonomy" id="83184"/>
    <lineage>
        <taxon>Eukaryota</taxon>
        <taxon>Fungi</taxon>
        <taxon>Dikarya</taxon>
        <taxon>Ascomycota</taxon>
        <taxon>Pezizomycotina</taxon>
        <taxon>Sordariomycetes</taxon>
        <taxon>Sordariomycetidae</taxon>
        <taxon>Diaporthales</taxon>
        <taxon>Diaporthaceae</taxon>
        <taxon>Diaporthe</taxon>
        <taxon>Diaporthe eres species complex</taxon>
    </lineage>
</organism>
<keyword evidence="4" id="KW-0564">Palmitate</keyword>
<protein>
    <submittedName>
        <fullName evidence="7">Uncharacterized protein</fullName>
    </submittedName>
</protein>